<accession>A0A1M4TII1</accession>
<dbReference type="EMBL" id="FQVK01000002">
    <property type="protein sequence ID" value="SHE44271.1"/>
    <property type="molecule type" value="Genomic_DNA"/>
</dbReference>
<reference evidence="1 2" key="1">
    <citation type="submission" date="2016-11" db="EMBL/GenBank/DDBJ databases">
        <authorList>
            <person name="Varghese N."/>
            <person name="Submissions S."/>
        </authorList>
    </citation>
    <scope>NUCLEOTIDE SEQUENCE [LARGE SCALE GENOMIC DNA]</scope>
    <source>
        <strain evidence="1 2">DSM 29341</strain>
    </source>
</reference>
<evidence type="ECO:0000313" key="2">
    <source>
        <dbReference type="Proteomes" id="UP000325134"/>
    </source>
</evidence>
<gene>
    <name evidence="1" type="ORF">SAMN05444279_102190</name>
</gene>
<evidence type="ECO:0008006" key="3">
    <source>
        <dbReference type="Google" id="ProtNLM"/>
    </source>
</evidence>
<protein>
    <recommendedName>
        <fullName evidence="3">Type IV pilus biogenesis protein PilP</fullName>
    </recommendedName>
</protein>
<evidence type="ECO:0000313" key="1">
    <source>
        <dbReference type="EMBL" id="SHE44271.1"/>
    </source>
</evidence>
<proteinExistence type="predicted"/>
<organism evidence="1 2">
    <name type="scientific">Ruegeria intermedia</name>
    <dbReference type="NCBI Taxonomy" id="996115"/>
    <lineage>
        <taxon>Bacteria</taxon>
        <taxon>Pseudomonadati</taxon>
        <taxon>Pseudomonadota</taxon>
        <taxon>Alphaproteobacteria</taxon>
        <taxon>Rhodobacterales</taxon>
        <taxon>Roseobacteraceae</taxon>
        <taxon>Ruegeria</taxon>
    </lineage>
</organism>
<dbReference type="AlphaFoldDB" id="A0A1M4TII1"/>
<dbReference type="Proteomes" id="UP000325134">
    <property type="component" value="Unassembled WGS sequence"/>
</dbReference>
<keyword evidence="2" id="KW-1185">Reference proteome</keyword>
<sequence length="82" mass="8549">MANPRVESAATQKGALSKNGTTVLGVFGPANDMRALMRSSSGRVKEVKTGSRFGSGTIVAIDKDGIMLRQSGRTQRIAIPGS</sequence>
<name>A0A1M4TII1_9RHOB</name>
<dbReference type="OrthoDB" id="7860232at2"/>
<dbReference type="RefSeq" id="WP_149774515.1">
    <property type="nucleotide sequence ID" value="NZ_FQVK01000002.1"/>
</dbReference>